<dbReference type="GO" id="GO:0005886">
    <property type="term" value="C:plasma membrane"/>
    <property type="evidence" value="ECO:0007669"/>
    <property type="project" value="TreeGrafter"/>
</dbReference>
<dbReference type="AlphaFoldDB" id="A0A177KJ56"/>
<feature type="transmembrane region" description="Helical" evidence="7">
    <location>
        <begin position="186"/>
        <end position="203"/>
    </location>
</feature>
<accession>A0A177KJ56</accession>
<proteinExistence type="inferred from homology"/>
<dbReference type="EMBL" id="LQWZ01000038">
    <property type="protein sequence ID" value="OAH52621.1"/>
    <property type="molecule type" value="Genomic_DNA"/>
</dbReference>
<dbReference type="GO" id="GO:0042907">
    <property type="term" value="F:xanthine transmembrane transporter activity"/>
    <property type="evidence" value="ECO:0007669"/>
    <property type="project" value="TreeGrafter"/>
</dbReference>
<comment type="similarity">
    <text evidence="2">Belongs to the nucleobase:cation symporter-2 (NCS2) (TC 2.A.40) family.</text>
</comment>
<evidence type="ECO:0000256" key="3">
    <source>
        <dbReference type="ARBA" id="ARBA00022448"/>
    </source>
</evidence>
<dbReference type="PANTHER" id="PTHR42810:SF1">
    <property type="entry name" value="PURINE PERMEASE YWDJ-RELATED"/>
    <property type="match status" value="1"/>
</dbReference>
<keyword evidence="6 7" id="KW-0472">Membrane</keyword>
<feature type="transmembrane region" description="Helical" evidence="7">
    <location>
        <begin position="95"/>
        <end position="115"/>
    </location>
</feature>
<feature type="transmembrane region" description="Helical" evidence="7">
    <location>
        <begin position="122"/>
        <end position="144"/>
    </location>
</feature>
<sequence>MKMIAGSLQWAVFLIASSIAAPVAIAALFHLNGADTASFIQRTMLVLGIAGILQSLFGHKLPINEGPAGLWWGVFTIYTGFVGVLYTTADATLQVLQSGMLYSGLLFILFAATGLMNRLKELFTPTITFIYLLLLVLQLSGTFIKGMMGLPNESGKVDGLVILGCAITMAFTFWISGHRIALLRRYSVLIAVFVGWLVFLLLQKAEVPVFNGIAALSIPDVFVFGPPVIEPGMMITSFFITLLLIANMMASIRVMEGTLKREFHEEVPNRVKQAGIFAGINHFIASAFSAVGPVPISGAAGFVSATKTRALLPFIFGCLIVVIVTFFPAAMLLLSALPAPVAYAVTFVIFTGMVRMAFHELASAKNTEQSLKVAAIGLMTGVGFMFLPPDSVVELPAAIAATLSNGLITGTVVALIYEQWLIWRKRNSKVSGQKCV</sequence>
<dbReference type="PANTHER" id="PTHR42810">
    <property type="entry name" value="PURINE PERMEASE C1399.01C-RELATED"/>
    <property type="match status" value="1"/>
</dbReference>
<evidence type="ECO:0000256" key="1">
    <source>
        <dbReference type="ARBA" id="ARBA00004141"/>
    </source>
</evidence>
<evidence type="ECO:0000256" key="7">
    <source>
        <dbReference type="SAM" id="Phobius"/>
    </source>
</evidence>
<keyword evidence="4 7" id="KW-0812">Transmembrane</keyword>
<name>A0A177KJ56_9BACI</name>
<feature type="transmembrane region" description="Helical" evidence="7">
    <location>
        <begin position="156"/>
        <end position="174"/>
    </location>
</feature>
<evidence type="ECO:0000256" key="5">
    <source>
        <dbReference type="ARBA" id="ARBA00022989"/>
    </source>
</evidence>
<feature type="transmembrane region" description="Helical" evidence="7">
    <location>
        <begin position="340"/>
        <end position="358"/>
    </location>
</feature>
<feature type="transmembrane region" description="Helical" evidence="7">
    <location>
        <begin position="69"/>
        <end position="89"/>
    </location>
</feature>
<gene>
    <name evidence="8" type="ORF">AWH48_14160</name>
</gene>
<dbReference type="InterPro" id="IPR006043">
    <property type="entry name" value="NCS2"/>
</dbReference>
<dbReference type="OrthoDB" id="5597247at2"/>
<dbReference type="NCBIfam" id="NF037981">
    <property type="entry name" value="NCS2_1"/>
    <property type="match status" value="1"/>
</dbReference>
<comment type="caution">
    <text evidence="8">The sequence shown here is derived from an EMBL/GenBank/DDBJ whole genome shotgun (WGS) entry which is preliminary data.</text>
</comment>
<dbReference type="Proteomes" id="UP000077271">
    <property type="component" value="Unassembled WGS sequence"/>
</dbReference>
<feature type="transmembrane region" description="Helical" evidence="7">
    <location>
        <begin position="310"/>
        <end position="334"/>
    </location>
</feature>
<keyword evidence="5 7" id="KW-1133">Transmembrane helix</keyword>
<evidence type="ECO:0000256" key="2">
    <source>
        <dbReference type="ARBA" id="ARBA00008821"/>
    </source>
</evidence>
<comment type="subcellular location">
    <subcellularLocation>
        <location evidence="1">Membrane</location>
        <topology evidence="1">Multi-pass membrane protein</topology>
    </subcellularLocation>
</comment>
<evidence type="ECO:0000256" key="6">
    <source>
        <dbReference type="ARBA" id="ARBA00023136"/>
    </source>
</evidence>
<feature type="transmembrane region" description="Helical" evidence="7">
    <location>
        <begin position="370"/>
        <end position="389"/>
    </location>
</feature>
<feature type="transmembrane region" description="Helical" evidence="7">
    <location>
        <begin position="39"/>
        <end position="57"/>
    </location>
</feature>
<dbReference type="Pfam" id="PF00860">
    <property type="entry name" value="Xan_ur_permease"/>
    <property type="match status" value="1"/>
</dbReference>
<organism evidence="8 9">
    <name type="scientific">Domibacillus aminovorans</name>
    <dbReference type="NCBI Taxonomy" id="29332"/>
    <lineage>
        <taxon>Bacteria</taxon>
        <taxon>Bacillati</taxon>
        <taxon>Bacillota</taxon>
        <taxon>Bacilli</taxon>
        <taxon>Bacillales</taxon>
        <taxon>Bacillaceae</taxon>
        <taxon>Domibacillus</taxon>
    </lineage>
</organism>
<evidence type="ECO:0000313" key="9">
    <source>
        <dbReference type="Proteomes" id="UP000077271"/>
    </source>
</evidence>
<protein>
    <submittedName>
        <fullName evidence="8">Purine permease</fullName>
    </submittedName>
</protein>
<feature type="transmembrane region" description="Helical" evidence="7">
    <location>
        <begin position="395"/>
        <end position="417"/>
    </location>
</feature>
<reference evidence="8 9" key="1">
    <citation type="submission" date="2016-01" db="EMBL/GenBank/DDBJ databases">
        <title>Investigation of taxonomic status of Bacillus aminovorans.</title>
        <authorList>
            <person name="Verma A."/>
            <person name="Pal Y."/>
            <person name="Krishnamurthi S."/>
        </authorList>
    </citation>
    <scope>NUCLEOTIDE SEQUENCE [LARGE SCALE GENOMIC DNA]</scope>
    <source>
        <strain evidence="8 9">DSM 4337</strain>
    </source>
</reference>
<evidence type="ECO:0000256" key="4">
    <source>
        <dbReference type="ARBA" id="ARBA00022692"/>
    </source>
</evidence>
<evidence type="ECO:0000313" key="8">
    <source>
        <dbReference type="EMBL" id="OAH52621.1"/>
    </source>
</evidence>
<keyword evidence="3" id="KW-0813">Transport</keyword>